<keyword evidence="5" id="KW-0949">S-adenosyl-L-methionine</keyword>
<dbReference type="InterPro" id="IPR006363">
    <property type="entry name" value="Cbl_synth_CobJ/CibH_dom"/>
</dbReference>
<dbReference type="Gene3D" id="3.30.420.180">
    <property type="entry name" value="CobE/GbiG C-terminal domain"/>
    <property type="match status" value="1"/>
</dbReference>
<dbReference type="GO" id="GO:0008168">
    <property type="term" value="F:methyltransferase activity"/>
    <property type="evidence" value="ECO:0007669"/>
    <property type="project" value="UniProtKB-KW"/>
</dbReference>
<proteinExistence type="predicted"/>
<dbReference type="NCBIfam" id="TIGR01466">
    <property type="entry name" value="cobJ_cbiH"/>
    <property type="match status" value="1"/>
</dbReference>
<dbReference type="EMBL" id="PIUM01000045">
    <property type="protein sequence ID" value="PKU21753.1"/>
    <property type="molecule type" value="Genomic_DNA"/>
</dbReference>
<evidence type="ECO:0000256" key="3">
    <source>
        <dbReference type="ARBA" id="ARBA00022603"/>
    </source>
</evidence>
<dbReference type="InterPro" id="IPR000878">
    <property type="entry name" value="4pyrrol_Mease"/>
</dbReference>
<feature type="domain" description="Cobalamin synthesis G N-terminal" evidence="8">
    <location>
        <begin position="49"/>
        <end position="128"/>
    </location>
</feature>
<keyword evidence="3 9" id="KW-0489">Methyltransferase</keyword>
<evidence type="ECO:0000259" key="8">
    <source>
        <dbReference type="Pfam" id="PF11760"/>
    </source>
</evidence>
<accession>A0A2N3PMZ4</accession>
<dbReference type="Pfam" id="PF01890">
    <property type="entry name" value="CbiG_C"/>
    <property type="match status" value="1"/>
</dbReference>
<evidence type="ECO:0000313" key="9">
    <source>
        <dbReference type="EMBL" id="PKU21753.1"/>
    </source>
</evidence>
<dbReference type="Gene3D" id="3.30.950.10">
    <property type="entry name" value="Methyltransferase, Cobalt-precorrin-4 Transmethylase, Domain 2"/>
    <property type="match status" value="1"/>
</dbReference>
<dbReference type="UniPathway" id="UPA00148"/>
<dbReference type="InterPro" id="IPR051810">
    <property type="entry name" value="Precorrin_MeTrfase"/>
</dbReference>
<comment type="caution">
    <text evidence="9">The sequence shown here is derived from an EMBL/GenBank/DDBJ whole genome shotgun (WGS) entry which is preliminary data.</text>
</comment>
<dbReference type="SUPFAM" id="SSF53790">
    <property type="entry name" value="Tetrapyrrole methylase"/>
    <property type="match status" value="1"/>
</dbReference>
<dbReference type="Pfam" id="PF00590">
    <property type="entry name" value="TP_methylase"/>
    <property type="match status" value="1"/>
</dbReference>
<dbReference type="Gene3D" id="3.40.1010.10">
    <property type="entry name" value="Cobalt-precorrin-4 Transmethylase, Domain 1"/>
    <property type="match status" value="1"/>
</dbReference>
<comment type="pathway">
    <text evidence="1">Cofactor biosynthesis; adenosylcobalamin biosynthesis.</text>
</comment>
<feature type="domain" description="CobE/GbiG C-terminal" evidence="7">
    <location>
        <begin position="208"/>
        <end position="327"/>
    </location>
</feature>
<evidence type="ECO:0000256" key="5">
    <source>
        <dbReference type="ARBA" id="ARBA00022691"/>
    </source>
</evidence>
<keyword evidence="2" id="KW-0169">Cobalamin biosynthesis</keyword>
<evidence type="ECO:0000256" key="1">
    <source>
        <dbReference type="ARBA" id="ARBA00004953"/>
    </source>
</evidence>
<dbReference type="InterPro" id="IPR036518">
    <property type="entry name" value="CobE/GbiG_C_sf"/>
</dbReference>
<evidence type="ECO:0000259" key="6">
    <source>
        <dbReference type="Pfam" id="PF00590"/>
    </source>
</evidence>
<dbReference type="PANTHER" id="PTHR47036">
    <property type="entry name" value="COBALT-FACTOR III C(17)-METHYLTRANSFERASE-RELATED"/>
    <property type="match status" value="1"/>
</dbReference>
<evidence type="ECO:0000313" key="10">
    <source>
        <dbReference type="Proteomes" id="UP000233293"/>
    </source>
</evidence>
<protein>
    <submittedName>
        <fullName evidence="9">Precorrin-3B C(17)-methyltransferase</fullName>
    </submittedName>
</protein>
<dbReference type="SUPFAM" id="SSF159672">
    <property type="entry name" value="CbiG N-terminal domain-like"/>
    <property type="match status" value="1"/>
</dbReference>
<dbReference type="InterPro" id="IPR038029">
    <property type="entry name" value="GbiG_N_sf"/>
</dbReference>
<sequence length="598" mass="61824">MTDIAVVAITTGGAETARRVVAALPGARLHGLAGRVADCDLSFTDTVSHVRTLFSQGTAVIGVCAAGILIRAVAPLLADKAAEPPVVAVSPDGTSAVPLLGGHHGANRLATAVAAALGGRAALTTGGDVSLGIALDEPPEGWRVANPTAAKPVAAALLAGQPVRLEVECGDAGWLALPGLGAEGTQAIRVTDHAVEGDGELILHPPVLALGVGCERGTDPAELSDLVRASLAEAGLSRHSVACVVSLDLKADEPAVQALARELDVPARFFTAAELEAQASRLTQPSEVVFAETGCHGVAEGAALAAAGALGKLVSVKTKSARATCAVTRSAGNIDPATVGRPRGRLAIVGIGPGDAIWRTPEASRAIAEATDLVGYGLYLDLLGEATAGKIRHDGAMGAEEARVRQALDLAAEGRSVALVCSGDAGIYALATLAFELMDREDRPAWNRLDISVAPGISALQAAAARAGAPINHDFCTISLSNLLTPWEAIERRVRAAAEGDFVIAFYNPVSRRRRDQLPAAKEILLKHRPADTPVIIARNLGRPGETISVLRLADLDAEAVDMLSLVLVGNSESRAVRRGERLWVYTPRGYAKKWEDQ</sequence>
<dbReference type="SUPFAM" id="SSF159664">
    <property type="entry name" value="CobE/GbiG C-terminal domain-like"/>
    <property type="match status" value="1"/>
</dbReference>
<evidence type="ECO:0000259" key="7">
    <source>
        <dbReference type="Pfam" id="PF01890"/>
    </source>
</evidence>
<dbReference type="InterPro" id="IPR014776">
    <property type="entry name" value="4pyrrole_Mease_sub2"/>
</dbReference>
<evidence type="ECO:0000256" key="2">
    <source>
        <dbReference type="ARBA" id="ARBA00022573"/>
    </source>
</evidence>
<dbReference type="InterPro" id="IPR021744">
    <property type="entry name" value="CbiG_N"/>
</dbReference>
<feature type="domain" description="Tetrapyrrole methylase" evidence="6">
    <location>
        <begin position="345"/>
        <end position="556"/>
    </location>
</feature>
<dbReference type="Pfam" id="PF11760">
    <property type="entry name" value="CbiG_N"/>
    <property type="match status" value="1"/>
</dbReference>
<gene>
    <name evidence="9" type="primary">cobJ</name>
    <name evidence="9" type="ORF">CWS72_25145</name>
</gene>
<dbReference type="Gene3D" id="3.40.50.11220">
    <property type="match status" value="1"/>
</dbReference>
<name>A0A2N3PMZ4_9PROT</name>
<dbReference type="PANTHER" id="PTHR47036:SF1">
    <property type="entry name" value="COBALT-FACTOR III C(17)-METHYLTRANSFERASE-RELATED"/>
    <property type="match status" value="1"/>
</dbReference>
<dbReference type="CDD" id="cd11646">
    <property type="entry name" value="Precorrin_3B_C17_MT"/>
    <property type="match status" value="1"/>
</dbReference>
<evidence type="ECO:0000256" key="4">
    <source>
        <dbReference type="ARBA" id="ARBA00022679"/>
    </source>
</evidence>
<dbReference type="GO" id="GO:0009236">
    <property type="term" value="P:cobalamin biosynthetic process"/>
    <property type="evidence" value="ECO:0007669"/>
    <property type="project" value="UniProtKB-UniPathway"/>
</dbReference>
<organism evidence="9 10">
    <name type="scientific">Telmatospirillum siberiense</name>
    <dbReference type="NCBI Taxonomy" id="382514"/>
    <lineage>
        <taxon>Bacteria</taxon>
        <taxon>Pseudomonadati</taxon>
        <taxon>Pseudomonadota</taxon>
        <taxon>Alphaproteobacteria</taxon>
        <taxon>Rhodospirillales</taxon>
        <taxon>Rhodospirillaceae</taxon>
        <taxon>Telmatospirillum</taxon>
    </lineage>
</organism>
<dbReference type="InterPro" id="IPR014777">
    <property type="entry name" value="4pyrrole_Mease_sub1"/>
</dbReference>
<dbReference type="OrthoDB" id="9772960at2"/>
<dbReference type="GO" id="GO:0032259">
    <property type="term" value="P:methylation"/>
    <property type="evidence" value="ECO:0007669"/>
    <property type="project" value="UniProtKB-KW"/>
</dbReference>
<keyword evidence="10" id="KW-1185">Reference proteome</keyword>
<dbReference type="InterPro" id="IPR035996">
    <property type="entry name" value="4pyrrol_Methylase_sf"/>
</dbReference>
<reference evidence="10" key="1">
    <citation type="submission" date="2017-12" db="EMBL/GenBank/DDBJ databases">
        <title>Draft genome sequence of Telmatospirillum siberiense 26-4b1T, an acidotolerant peatland alphaproteobacterium potentially involved in sulfur cycling.</title>
        <authorList>
            <person name="Hausmann B."/>
            <person name="Pjevac P."/>
            <person name="Schreck K."/>
            <person name="Herbold C.W."/>
            <person name="Daims H."/>
            <person name="Wagner M."/>
            <person name="Pester M."/>
            <person name="Loy A."/>
        </authorList>
    </citation>
    <scope>NUCLEOTIDE SEQUENCE [LARGE SCALE GENOMIC DNA]</scope>
    <source>
        <strain evidence="10">26-4b1</strain>
    </source>
</reference>
<keyword evidence="4 9" id="KW-0808">Transferase</keyword>
<dbReference type="InterPro" id="IPR002750">
    <property type="entry name" value="CobE/GbiG_C"/>
</dbReference>
<dbReference type="Proteomes" id="UP000233293">
    <property type="component" value="Unassembled WGS sequence"/>
</dbReference>
<dbReference type="AlphaFoldDB" id="A0A2N3PMZ4"/>